<name>A0AAD6D4B2_9EURO</name>
<feature type="region of interest" description="Disordered" evidence="1">
    <location>
        <begin position="408"/>
        <end position="445"/>
    </location>
</feature>
<feature type="compositionally biased region" description="Basic and acidic residues" evidence="1">
    <location>
        <begin position="12"/>
        <end position="26"/>
    </location>
</feature>
<dbReference type="AlphaFoldDB" id="A0AAD6D4B2"/>
<sequence length="518" mass="56980">MPTQSPKRRHPEPKGKHENSTEDLPVKRVKITSGPRNKKRPKTSFMGPPPPPKASQSHNSSQGEGPGRRTPASAQIRYKTLIPSDLRLLSPPPVQPASQVLKSPSFILTPVISSQSTFPTVIRHQGTVPGRSGTAWLPPATRPQGPIKTQNPGIVAGGGRYPKRGAPAEFEEIQKYKGIKEVPPQRERGMVTTIIDGKSVIQFRATDSLGKRKAWPVISLGKEGPFPRWRLFQHVPDLPKGRDLALDLIRTHRERTIIRGLDHNSHPKSNDSSIGLGTLYWDFQAGTKDTWGGLTKNELYEFAYKCLEDALNDYQSRTEIRLLLKQVKLSVVANVEDPLPPLPEPPKVTHFGPEAGAAWPKMPPLMVGAPQSYFGNRYWRPSMAIRDGQSKAKSTDLLITRMRHHTKGTLGAPGVVSRSRDLRDKTPDPPAAPSSGEKDYKKLPMGRKSALKAGGTRKELGGKAAQVCESQFSILCMYYLTLYIATGSVEPIFEGNATGQGHASIPNLLICYIPSTML</sequence>
<feature type="compositionally biased region" description="Basic residues" evidence="1">
    <location>
        <begin position="1"/>
        <end position="11"/>
    </location>
</feature>
<reference evidence="2 3" key="1">
    <citation type="journal article" date="2023" name="IMA Fungus">
        <title>Comparative genomic study of the Penicillium genus elucidates a diverse pangenome and 15 lateral gene transfer events.</title>
        <authorList>
            <person name="Petersen C."/>
            <person name="Sorensen T."/>
            <person name="Nielsen M.R."/>
            <person name="Sondergaard T.E."/>
            <person name="Sorensen J.L."/>
            <person name="Fitzpatrick D.A."/>
            <person name="Frisvad J.C."/>
            <person name="Nielsen K.L."/>
        </authorList>
    </citation>
    <scope>NUCLEOTIDE SEQUENCE [LARGE SCALE GENOMIC DNA]</scope>
    <source>
        <strain evidence="2 3">IBT 35679</strain>
    </source>
</reference>
<feature type="region of interest" description="Disordered" evidence="1">
    <location>
        <begin position="127"/>
        <end position="161"/>
    </location>
</feature>
<evidence type="ECO:0000313" key="2">
    <source>
        <dbReference type="EMBL" id="KAJ5552125.1"/>
    </source>
</evidence>
<gene>
    <name evidence="2" type="ORF">N7494_001503</name>
</gene>
<protein>
    <submittedName>
        <fullName evidence="2">Uncharacterized protein</fullName>
    </submittedName>
</protein>
<proteinExistence type="predicted"/>
<evidence type="ECO:0000313" key="3">
    <source>
        <dbReference type="Proteomes" id="UP001220324"/>
    </source>
</evidence>
<keyword evidence="3" id="KW-1185">Reference proteome</keyword>
<dbReference type="Proteomes" id="UP001220324">
    <property type="component" value="Unassembled WGS sequence"/>
</dbReference>
<organism evidence="2 3">
    <name type="scientific">Penicillium frequentans</name>
    <dbReference type="NCBI Taxonomy" id="3151616"/>
    <lineage>
        <taxon>Eukaryota</taxon>
        <taxon>Fungi</taxon>
        <taxon>Dikarya</taxon>
        <taxon>Ascomycota</taxon>
        <taxon>Pezizomycotina</taxon>
        <taxon>Eurotiomycetes</taxon>
        <taxon>Eurotiomycetidae</taxon>
        <taxon>Eurotiales</taxon>
        <taxon>Aspergillaceae</taxon>
        <taxon>Penicillium</taxon>
    </lineage>
</organism>
<evidence type="ECO:0000256" key="1">
    <source>
        <dbReference type="SAM" id="MobiDB-lite"/>
    </source>
</evidence>
<comment type="caution">
    <text evidence="2">The sequence shown here is derived from an EMBL/GenBank/DDBJ whole genome shotgun (WGS) entry which is preliminary data.</text>
</comment>
<accession>A0AAD6D4B2</accession>
<dbReference type="EMBL" id="JAQIZZ010000002">
    <property type="protein sequence ID" value="KAJ5552125.1"/>
    <property type="molecule type" value="Genomic_DNA"/>
</dbReference>
<feature type="compositionally biased region" description="Basic and acidic residues" evidence="1">
    <location>
        <begin position="418"/>
        <end position="427"/>
    </location>
</feature>
<feature type="region of interest" description="Disordered" evidence="1">
    <location>
        <begin position="1"/>
        <end position="72"/>
    </location>
</feature>
<feature type="compositionally biased region" description="Polar residues" evidence="1">
    <location>
        <begin position="54"/>
        <end position="63"/>
    </location>
</feature>